<organism evidence="2 3">
    <name type="scientific">Streptomyces noursei</name>
    <name type="common">Streptomyces albulus</name>
    <dbReference type="NCBI Taxonomy" id="1971"/>
    <lineage>
        <taxon>Bacteria</taxon>
        <taxon>Bacillati</taxon>
        <taxon>Actinomycetota</taxon>
        <taxon>Actinomycetes</taxon>
        <taxon>Kitasatosporales</taxon>
        <taxon>Streptomycetaceae</taxon>
        <taxon>Streptomyces</taxon>
    </lineage>
</organism>
<comment type="caution">
    <text evidence="2">The sequence shown here is derived from an EMBL/GenBank/DDBJ whole genome shotgun (WGS) entry which is preliminary data.</text>
</comment>
<dbReference type="Proteomes" id="UP000288351">
    <property type="component" value="Unassembled WGS sequence"/>
</dbReference>
<dbReference type="AlphaFoldDB" id="A0A059VYS3"/>
<dbReference type="STRING" id="68570.DC74_214"/>
<evidence type="ECO:0000313" key="2">
    <source>
        <dbReference type="EMBL" id="GCB88347.1"/>
    </source>
</evidence>
<dbReference type="EMBL" id="BHXC01000006">
    <property type="protein sequence ID" value="GCB88347.1"/>
    <property type="molecule type" value="Genomic_DNA"/>
</dbReference>
<dbReference type="RefSeq" id="WP_016574915.1">
    <property type="nucleotide sequence ID" value="NZ_BHXC01000006.1"/>
</dbReference>
<dbReference type="Pfam" id="PF20182">
    <property type="entry name" value="DUF6545"/>
    <property type="match status" value="1"/>
</dbReference>
<gene>
    <name evidence="2" type="ORF">SALB_01017</name>
</gene>
<dbReference type="NCBIfam" id="NF042915">
    <property type="entry name" value="MAB_1171c_fam"/>
    <property type="match status" value="1"/>
</dbReference>
<evidence type="ECO:0000313" key="3">
    <source>
        <dbReference type="Proteomes" id="UP000288351"/>
    </source>
</evidence>
<dbReference type="eggNOG" id="ENOG5033IXZ">
    <property type="taxonomic scope" value="Bacteria"/>
</dbReference>
<feature type="domain" description="DUF6545" evidence="1">
    <location>
        <begin position="268"/>
        <end position="398"/>
    </location>
</feature>
<evidence type="ECO:0000259" key="1">
    <source>
        <dbReference type="Pfam" id="PF20182"/>
    </source>
</evidence>
<proteinExistence type="predicted"/>
<protein>
    <recommendedName>
        <fullName evidence="1">DUF6545 domain-containing protein</fullName>
    </recommendedName>
</protein>
<dbReference type="InterPro" id="IPR050039">
    <property type="entry name" value="MAB_1171c-like"/>
</dbReference>
<sequence>MPSKETAYDLAYTVVGLSLYLLALYKGRAWLSERIPSLLLMTGAALSAGSGFLVAAPHNYRLIDQLAGISNLATYVVYSAITVCCAFYLLIVMLWKGASANGGSSATSEVRRQAEIDRLRRAARWVAPLYAVILLLMTALFFTVELPTGERPLDFDTTYAEQPTITAFLMIYQAGYGLGIWSMAYFAWRHSRRMTDRLLRTSLTCTAIGCVFVAMYGVLKIIAIVGVNAGLPSMEPISNTLAPAAASVGGDIVLYGWVYSALKARRHRNQEFHALEILWRTVTRIDPGLILKNRVPRSEWGQQVMAVRRAGEIRDGQLSLRPWVSPDVVDTARRIAEDEDLRPSQREALAAAAALRAALRAREEGTVPSPACDHLPGIEVPPHAERQHLIMVGKYLHSALVDKVLAASP</sequence>
<name>A0A059VYS3_STRNR</name>
<accession>A0A059VYS3</accession>
<dbReference type="InterPro" id="IPR046675">
    <property type="entry name" value="DUF6545"/>
</dbReference>
<reference evidence="2 3" key="1">
    <citation type="journal article" date="2019" name="Microbiol. Resour. Announc.">
        <title>Draft Genome Sequence of the Most Traditional epsilon-Poly-l-Lysine Producer, Streptomyces albulus NBRC14147.</title>
        <authorList>
            <person name="Yamanaka K."/>
            <person name="Hamano Y."/>
        </authorList>
    </citation>
    <scope>NUCLEOTIDE SEQUENCE [LARGE SCALE GENOMIC DNA]</scope>
    <source>
        <strain evidence="2 3">NBRC 14147</strain>
    </source>
</reference>